<organism evidence="2 3">
    <name type="scientific">Ignisphaera aggregans</name>
    <dbReference type="NCBI Taxonomy" id="334771"/>
    <lineage>
        <taxon>Archaea</taxon>
        <taxon>Thermoproteota</taxon>
        <taxon>Thermoprotei</taxon>
        <taxon>Desulfurococcales</taxon>
        <taxon>Desulfurococcaceae</taxon>
        <taxon>Ignisphaera</taxon>
    </lineage>
</organism>
<dbReference type="Proteomes" id="UP000605805">
    <property type="component" value="Unassembled WGS sequence"/>
</dbReference>
<dbReference type="PROSITE" id="PS50007">
    <property type="entry name" value="PIPLC_X_DOMAIN"/>
    <property type="match status" value="1"/>
</dbReference>
<dbReference type="GO" id="GO:0006629">
    <property type="term" value="P:lipid metabolic process"/>
    <property type="evidence" value="ECO:0007669"/>
    <property type="project" value="InterPro"/>
</dbReference>
<gene>
    <name evidence="2" type="ORF">EYH02_04605</name>
</gene>
<dbReference type="GO" id="GO:0008081">
    <property type="term" value="F:phosphoric diester hydrolase activity"/>
    <property type="evidence" value="ECO:0007669"/>
    <property type="project" value="InterPro"/>
</dbReference>
<feature type="domain" description="GP-PDE" evidence="1">
    <location>
        <begin position="10"/>
        <end position="232"/>
    </location>
</feature>
<dbReference type="PANTHER" id="PTHR46211">
    <property type="entry name" value="GLYCEROPHOSPHORYL DIESTER PHOSPHODIESTERASE"/>
    <property type="match status" value="1"/>
</dbReference>
<dbReference type="AlphaFoldDB" id="A0A832Z0W0"/>
<sequence>MPSSEWKKRFLVVAHRGASAYEPENTMRAFRRALAMGADAIELDIRQSADGVIVVIHDEDLKRVSGIEKRVRECTYDELSRIRIFNSETIPKLEDVLSEFGNKTTLFIEIKEAGLEEKLVSLLRQHSVIDNVLVISFLYTTLAKVKELEPRIEVGLLTFKTPLPLKEGKKLNAFAILPRFNIVTPRTIQMIRAYGFRTYVWTINDLSLALRMIGYGVDGIVTDRPDIKYELTKQQTLLKYSHA</sequence>
<dbReference type="InterPro" id="IPR017946">
    <property type="entry name" value="PLC-like_Pdiesterase_TIM-brl"/>
</dbReference>
<dbReference type="CDD" id="cd08556">
    <property type="entry name" value="GDPD"/>
    <property type="match status" value="1"/>
</dbReference>
<dbReference type="Pfam" id="PF03009">
    <property type="entry name" value="GDPD"/>
    <property type="match status" value="1"/>
</dbReference>
<name>A0A832Z0W0_9CREN</name>
<evidence type="ECO:0000259" key="1">
    <source>
        <dbReference type="PROSITE" id="PS51704"/>
    </source>
</evidence>
<dbReference type="SUPFAM" id="SSF51695">
    <property type="entry name" value="PLC-like phosphodiesterases"/>
    <property type="match status" value="1"/>
</dbReference>
<evidence type="ECO:0000313" key="2">
    <source>
        <dbReference type="EMBL" id="HIP57331.1"/>
    </source>
</evidence>
<dbReference type="PROSITE" id="PS51704">
    <property type="entry name" value="GP_PDE"/>
    <property type="match status" value="1"/>
</dbReference>
<dbReference type="InterPro" id="IPR030395">
    <property type="entry name" value="GP_PDE_dom"/>
</dbReference>
<dbReference type="EMBL" id="DQTV01000085">
    <property type="protein sequence ID" value="HIP57331.1"/>
    <property type="molecule type" value="Genomic_DNA"/>
</dbReference>
<reference evidence="2" key="1">
    <citation type="journal article" date="2020" name="ISME J.">
        <title>Gammaproteobacteria mediating utilization of methyl-, sulfur- and petroleum organic compounds in deep ocean hydrothermal plumes.</title>
        <authorList>
            <person name="Zhou Z."/>
            <person name="Liu Y."/>
            <person name="Pan J."/>
            <person name="Cron B.R."/>
            <person name="Toner B.M."/>
            <person name="Anantharaman K."/>
            <person name="Breier J.A."/>
            <person name="Dick G.J."/>
            <person name="Li M."/>
        </authorList>
    </citation>
    <scope>NUCLEOTIDE SEQUENCE</scope>
    <source>
        <strain evidence="2">SZUA-1435</strain>
    </source>
</reference>
<evidence type="ECO:0000313" key="3">
    <source>
        <dbReference type="Proteomes" id="UP000605805"/>
    </source>
</evidence>
<proteinExistence type="predicted"/>
<dbReference type="Gene3D" id="3.20.20.190">
    <property type="entry name" value="Phosphatidylinositol (PI) phosphodiesterase"/>
    <property type="match status" value="1"/>
</dbReference>
<accession>A0A832Z0W0</accession>
<protein>
    <submittedName>
        <fullName evidence="2">Glycerophosphodiester phosphodiesterase</fullName>
    </submittedName>
</protein>
<dbReference type="PANTHER" id="PTHR46211:SF1">
    <property type="entry name" value="GLYCEROPHOSPHODIESTER PHOSPHODIESTERASE, CYTOPLASMIC"/>
    <property type="match status" value="1"/>
</dbReference>
<comment type="caution">
    <text evidence="2">The sequence shown here is derived from an EMBL/GenBank/DDBJ whole genome shotgun (WGS) entry which is preliminary data.</text>
</comment>